<dbReference type="SMART" id="SM00260">
    <property type="entry name" value="CheW"/>
    <property type="match status" value="1"/>
</dbReference>
<evidence type="ECO:0000313" key="5">
    <source>
        <dbReference type="EMBL" id="NJP01806.1"/>
    </source>
</evidence>
<evidence type="ECO:0000256" key="2">
    <source>
        <dbReference type="ARBA" id="ARBA00021483"/>
    </source>
</evidence>
<evidence type="ECO:0000256" key="1">
    <source>
        <dbReference type="ARBA" id="ARBA00004496"/>
    </source>
</evidence>
<gene>
    <name evidence="5" type="ORF">HBH25_13205</name>
</gene>
<dbReference type="Gene3D" id="2.30.30.40">
    <property type="entry name" value="SH3 Domains"/>
    <property type="match status" value="1"/>
</dbReference>
<dbReference type="InterPro" id="IPR039315">
    <property type="entry name" value="CheW"/>
</dbReference>
<keyword evidence="6" id="KW-1185">Reference proteome</keyword>
<keyword evidence="3" id="KW-0963">Cytoplasm</keyword>
<name>A0ABX0YFL9_9PSED</name>
<feature type="domain" description="CheW-like" evidence="4">
    <location>
        <begin position="82"/>
        <end position="225"/>
    </location>
</feature>
<comment type="subcellular location">
    <subcellularLocation>
        <location evidence="1">Cytoplasm</location>
    </subcellularLocation>
</comment>
<protein>
    <recommendedName>
        <fullName evidence="2">Chemotaxis protein CheW</fullName>
    </recommendedName>
</protein>
<dbReference type="Gene3D" id="2.40.50.180">
    <property type="entry name" value="CheA-289, Domain 4"/>
    <property type="match status" value="1"/>
</dbReference>
<comment type="caution">
    <text evidence="5">The sequence shown here is derived from an EMBL/GenBank/DDBJ whole genome shotgun (WGS) entry which is preliminary data.</text>
</comment>
<dbReference type="InterPro" id="IPR002545">
    <property type="entry name" value="CheW-lke_dom"/>
</dbReference>
<dbReference type="RefSeq" id="WP_168084380.1">
    <property type="nucleotide sequence ID" value="NZ_JAAVJI010000007.1"/>
</dbReference>
<dbReference type="PANTHER" id="PTHR22617:SF45">
    <property type="entry name" value="CHEMOTAXIS PROTEIN CHEW"/>
    <property type="match status" value="1"/>
</dbReference>
<accession>A0ABX0YFL9</accession>
<evidence type="ECO:0000259" key="4">
    <source>
        <dbReference type="PROSITE" id="PS50851"/>
    </source>
</evidence>
<dbReference type="PROSITE" id="PS50851">
    <property type="entry name" value="CHEW"/>
    <property type="match status" value="1"/>
</dbReference>
<reference evidence="5 6" key="1">
    <citation type="submission" date="2020-03" db="EMBL/GenBank/DDBJ databases">
        <authorList>
            <person name="Wang L."/>
            <person name="He N."/>
            <person name="Li Y."/>
            <person name="Fang Y."/>
            <person name="Zhang F."/>
        </authorList>
    </citation>
    <scope>NUCLEOTIDE SEQUENCE [LARGE SCALE GENOMIC DNA]</scope>
    <source>
        <strain evidence="6">hsmgli-8</strain>
    </source>
</reference>
<dbReference type="Pfam" id="PF01584">
    <property type="entry name" value="CheW"/>
    <property type="match status" value="1"/>
</dbReference>
<evidence type="ECO:0000256" key="3">
    <source>
        <dbReference type="ARBA" id="ARBA00022490"/>
    </source>
</evidence>
<evidence type="ECO:0000313" key="6">
    <source>
        <dbReference type="Proteomes" id="UP000746535"/>
    </source>
</evidence>
<dbReference type="SUPFAM" id="SSF50341">
    <property type="entry name" value="CheW-like"/>
    <property type="match status" value="1"/>
</dbReference>
<dbReference type="PANTHER" id="PTHR22617">
    <property type="entry name" value="CHEMOTAXIS SENSOR HISTIDINE KINASE-RELATED"/>
    <property type="match status" value="1"/>
</dbReference>
<sequence>MSDAQHPGLLVYAADSASQSIDPCWQTIGVRGDKSCPRLVDYIRCLNCPVFAQAATVLLDRYSLERAPGELVYAPTPEAVPSRSLVVFRLGAEWLGLATTCLVEVAPRQVIHSVPHQRSRTLLGVANVRGALVPCIALQTLVGVDTDTQATNAGRVVPRLLILAAQGGAVVVPVDEVDGIRRFEEGAIAAGTTPDGQRFTVAVLNDGPRTLRILDHEALMVAITRSLT</sequence>
<organism evidence="5 6">
    <name type="scientific">Pseudomonas quercus</name>
    <dbReference type="NCBI Taxonomy" id="2722792"/>
    <lineage>
        <taxon>Bacteria</taxon>
        <taxon>Pseudomonadati</taxon>
        <taxon>Pseudomonadota</taxon>
        <taxon>Gammaproteobacteria</taxon>
        <taxon>Pseudomonadales</taxon>
        <taxon>Pseudomonadaceae</taxon>
        <taxon>Pseudomonas</taxon>
    </lineage>
</organism>
<dbReference type="Proteomes" id="UP000746535">
    <property type="component" value="Unassembled WGS sequence"/>
</dbReference>
<dbReference type="EMBL" id="JAAVJI010000007">
    <property type="protein sequence ID" value="NJP01806.1"/>
    <property type="molecule type" value="Genomic_DNA"/>
</dbReference>
<dbReference type="InterPro" id="IPR036061">
    <property type="entry name" value="CheW-like_dom_sf"/>
</dbReference>
<proteinExistence type="predicted"/>